<dbReference type="SUPFAM" id="SSF46785">
    <property type="entry name" value="Winged helix' DNA-binding domain"/>
    <property type="match status" value="1"/>
</dbReference>
<dbReference type="SMART" id="SM00367">
    <property type="entry name" value="LRR_CC"/>
    <property type="match status" value="3"/>
</dbReference>
<dbReference type="InterPro" id="IPR042197">
    <property type="entry name" value="Apaf_helical"/>
</dbReference>
<dbReference type="PANTHER" id="PTHR11017:SF561">
    <property type="entry name" value="ADP-RIBOSYL CYCLASE_CYCLIC ADP-RIBOSE HYDROLASE"/>
    <property type="match status" value="1"/>
</dbReference>
<dbReference type="InterPro" id="IPR011713">
    <property type="entry name" value="Leu-rich_rpt_3"/>
</dbReference>
<evidence type="ECO:0000256" key="3">
    <source>
        <dbReference type="ARBA" id="ARBA00022737"/>
    </source>
</evidence>
<comment type="catalytic activity">
    <reaction evidence="7">
        <text>NAD(+) + H2O = ADP-D-ribose + nicotinamide + H(+)</text>
        <dbReference type="Rhea" id="RHEA:16301"/>
        <dbReference type="ChEBI" id="CHEBI:15377"/>
        <dbReference type="ChEBI" id="CHEBI:15378"/>
        <dbReference type="ChEBI" id="CHEBI:17154"/>
        <dbReference type="ChEBI" id="CHEBI:57540"/>
        <dbReference type="ChEBI" id="CHEBI:57967"/>
        <dbReference type="EC" id="3.2.2.6"/>
    </reaction>
    <physiologicalReaction direction="left-to-right" evidence="7">
        <dbReference type="Rhea" id="RHEA:16302"/>
    </physiologicalReaction>
</comment>
<evidence type="ECO:0000259" key="9">
    <source>
        <dbReference type="PROSITE" id="PS50104"/>
    </source>
</evidence>
<dbReference type="SUPFAM" id="SSF52540">
    <property type="entry name" value="P-loop containing nucleoside triphosphate hydrolases"/>
    <property type="match status" value="1"/>
</dbReference>
<dbReference type="RefSeq" id="XP_056848763.1">
    <property type="nucleotide sequence ID" value="XM_056992783.1"/>
</dbReference>
<evidence type="ECO:0000256" key="1">
    <source>
        <dbReference type="ARBA" id="ARBA00011982"/>
    </source>
</evidence>
<dbReference type="InterPro" id="IPR027417">
    <property type="entry name" value="P-loop_NTPase"/>
</dbReference>
<dbReference type="Gene3D" id="1.10.8.430">
    <property type="entry name" value="Helical domain of apoptotic protease-activating factors"/>
    <property type="match status" value="1"/>
</dbReference>
<evidence type="ECO:0000256" key="7">
    <source>
        <dbReference type="ARBA" id="ARBA00047304"/>
    </source>
</evidence>
<keyword evidence="4" id="KW-0378">Hydrolase</keyword>
<feature type="compositionally biased region" description="Basic and acidic residues" evidence="8">
    <location>
        <begin position="942"/>
        <end position="952"/>
    </location>
</feature>
<dbReference type="FunFam" id="3.40.50.10140:FF:000007">
    <property type="entry name" value="Disease resistance protein (TIR-NBS-LRR class)"/>
    <property type="match status" value="1"/>
</dbReference>
<evidence type="ECO:0000256" key="5">
    <source>
        <dbReference type="ARBA" id="ARBA00022821"/>
    </source>
</evidence>
<keyword evidence="10" id="KW-1185">Reference proteome</keyword>
<dbReference type="InterPro" id="IPR036390">
    <property type="entry name" value="WH_DNA-bd_sf"/>
</dbReference>
<proteinExistence type="predicted"/>
<evidence type="ECO:0000256" key="2">
    <source>
        <dbReference type="ARBA" id="ARBA00022614"/>
    </source>
</evidence>
<dbReference type="SUPFAM" id="SSF52058">
    <property type="entry name" value="L domain-like"/>
    <property type="match status" value="1"/>
</dbReference>
<dbReference type="KEGG" id="rsz:108820536"/>
<dbReference type="GO" id="GO:0007165">
    <property type="term" value="P:signal transduction"/>
    <property type="evidence" value="ECO:0007669"/>
    <property type="project" value="InterPro"/>
</dbReference>
<dbReference type="AlphaFoldDB" id="A0A9W3CBB6"/>
<dbReference type="SMART" id="SM00255">
    <property type="entry name" value="TIR"/>
    <property type="match status" value="1"/>
</dbReference>
<dbReference type="Gene3D" id="3.40.50.10140">
    <property type="entry name" value="Toll/interleukin-1 receptor homology (TIR) domain"/>
    <property type="match status" value="1"/>
</dbReference>
<accession>A0A9W3CBB6</accession>
<dbReference type="SMART" id="SM00382">
    <property type="entry name" value="AAA"/>
    <property type="match status" value="1"/>
</dbReference>
<dbReference type="InterPro" id="IPR002182">
    <property type="entry name" value="NB-ARC"/>
</dbReference>
<dbReference type="InterPro" id="IPR044974">
    <property type="entry name" value="Disease_R_plants"/>
</dbReference>
<keyword evidence="6" id="KW-0520">NAD</keyword>
<dbReference type="Gene3D" id="3.40.50.300">
    <property type="entry name" value="P-loop containing nucleotide triphosphate hydrolases"/>
    <property type="match status" value="1"/>
</dbReference>
<dbReference type="Pfam" id="PF23282">
    <property type="entry name" value="WHD_ROQ1"/>
    <property type="match status" value="1"/>
</dbReference>
<sequence length="967" mass="109195">MTSSSTALALLAPPSSSPRNWIHHVFPSFHGPDVRKTILSHIVKEFRSKGIDLFIDNDIERSKSIGPELVEAIRGSRIAIVLLSMNYASSTWCLNELVEIIKCRDELGQTVMSLFYEVDPTDIKKQTGDFGKVFEETCKGKTEEEIQRWKHALTEVAQIAGYHSKNWETEAEMIEAIATDVSNKLNLSAPSSDFNSLVGMESHMTKMEPLLSLGSDESVRKIGIWGPPGIGKTTIARYILSQYSKDFQTSVFIDNIRRNYPAPACSDDYRVKLDLQKHFMSQLTNDKDIRVPHLGVAKDRLKDKKVLVVLDDVDQSVQVEAMTNEAWVGPGSLIIITSQDQKVLKESRVDHIHEVDLPSYVEALQIFCIQAFGQKYPNDGFREFASEVTSLVGKLPLGLKVMGSYFRGMSEQDWTVALPKLRSHLDRDGKIASILKFSYDALNYEDKSLFLHIACFFRLEVVHIVESCLEKSFLDVRQGLHVLSQKSLINTEDGRIEMPKLLIQLGREIVRQEYPTEPGKRQFLNDAKDIAKVLSDDKAGNSSVIGIYFDHNKEITSSTCERAFERFSNLQFLNIDGECINPRSLNNISRELKVLKWSEFQMTCFPSSFNPEFLVKLEMEDSRLEKLWEGNKPLSNLKSMSLSDSERLKELPDLSTAANLYYLNLSHCSSLVELSSSIGSAINLQRLNLSGCSSLVKLPSSIGNATNLEKLDLRHCSSLVDLPASMRNLGRLWKLKLEGCSKLEVNLANINLESLNDLDLSGCSLLKSCTESSTEIEELDPWRGRIGRIVLSGMKKQVSLLPLVVGEHLSDWLLLKSYHESSTDIQELVDPWTRGRISGLKFLKLNGMKKLVSLPPLPDSVCHLDAENCESLERLDCSFGNPDIRLNFRNCFKLNQEARDLISLTRTNDYAVFPAEEVPLCFTHRSSGSSLMIRESSSADTSSRHVRSERERNKRRKKLLLLLRSRR</sequence>
<reference evidence="11" key="2">
    <citation type="submission" date="2025-08" db="UniProtKB">
        <authorList>
            <consortium name="RefSeq"/>
        </authorList>
    </citation>
    <scope>IDENTIFICATION</scope>
    <source>
        <tissue evidence="11">Leaf</tissue>
    </source>
</reference>
<dbReference type="Pfam" id="PF01582">
    <property type="entry name" value="TIR"/>
    <property type="match status" value="1"/>
</dbReference>
<keyword evidence="5" id="KW-0611">Plant defense</keyword>
<feature type="domain" description="TIR" evidence="9">
    <location>
        <begin position="21"/>
        <end position="185"/>
    </location>
</feature>
<dbReference type="GO" id="GO:0006952">
    <property type="term" value="P:defense response"/>
    <property type="evidence" value="ECO:0007669"/>
    <property type="project" value="UniProtKB-KW"/>
</dbReference>
<dbReference type="InterPro" id="IPR006553">
    <property type="entry name" value="Leu-rich_rpt_Cys-con_subtyp"/>
</dbReference>
<evidence type="ECO:0000256" key="8">
    <source>
        <dbReference type="SAM" id="MobiDB-lite"/>
    </source>
</evidence>
<dbReference type="SUPFAM" id="SSF52200">
    <property type="entry name" value="Toll/Interleukin receptor TIR domain"/>
    <property type="match status" value="1"/>
</dbReference>
<dbReference type="Pfam" id="PF07725">
    <property type="entry name" value="LRR_3"/>
    <property type="match status" value="1"/>
</dbReference>
<dbReference type="Pfam" id="PF00931">
    <property type="entry name" value="NB-ARC"/>
    <property type="match status" value="1"/>
</dbReference>
<evidence type="ECO:0000313" key="10">
    <source>
        <dbReference type="Proteomes" id="UP000504610"/>
    </source>
</evidence>
<feature type="region of interest" description="Disordered" evidence="8">
    <location>
        <begin position="933"/>
        <end position="956"/>
    </location>
</feature>
<dbReference type="GO" id="GO:0043531">
    <property type="term" value="F:ADP binding"/>
    <property type="evidence" value="ECO:0007669"/>
    <property type="project" value="InterPro"/>
</dbReference>
<dbReference type="InterPro" id="IPR032675">
    <property type="entry name" value="LRR_dom_sf"/>
</dbReference>
<organism evidence="10 11">
    <name type="scientific">Raphanus sativus</name>
    <name type="common">Radish</name>
    <name type="synonym">Raphanus raphanistrum var. sativus</name>
    <dbReference type="NCBI Taxonomy" id="3726"/>
    <lineage>
        <taxon>Eukaryota</taxon>
        <taxon>Viridiplantae</taxon>
        <taxon>Streptophyta</taxon>
        <taxon>Embryophyta</taxon>
        <taxon>Tracheophyta</taxon>
        <taxon>Spermatophyta</taxon>
        <taxon>Magnoliopsida</taxon>
        <taxon>eudicotyledons</taxon>
        <taxon>Gunneridae</taxon>
        <taxon>Pentapetalae</taxon>
        <taxon>rosids</taxon>
        <taxon>malvids</taxon>
        <taxon>Brassicales</taxon>
        <taxon>Brassicaceae</taxon>
        <taxon>Brassiceae</taxon>
        <taxon>Raphanus</taxon>
    </lineage>
</organism>
<dbReference type="GO" id="GO:0061809">
    <property type="term" value="F:NAD+ nucleosidase activity, cyclic ADP-ribose generating"/>
    <property type="evidence" value="ECO:0007669"/>
    <property type="project" value="UniProtKB-EC"/>
</dbReference>
<name>A0A9W3CBB6_RAPSA</name>
<evidence type="ECO:0000313" key="11">
    <source>
        <dbReference type="RefSeq" id="XP_056848763.1"/>
    </source>
</evidence>
<gene>
    <name evidence="11" type="primary">LOC108820536</name>
</gene>
<evidence type="ECO:0000256" key="4">
    <source>
        <dbReference type="ARBA" id="ARBA00022801"/>
    </source>
</evidence>
<dbReference type="Gene3D" id="3.80.10.10">
    <property type="entry name" value="Ribonuclease Inhibitor"/>
    <property type="match status" value="1"/>
</dbReference>
<dbReference type="FunFam" id="1.10.8.430:FF:000002">
    <property type="entry name" value="Disease resistance protein (TIR-NBS-LRR class)"/>
    <property type="match status" value="1"/>
</dbReference>
<keyword evidence="2" id="KW-0433">Leucine-rich repeat</keyword>
<dbReference type="PRINTS" id="PR00364">
    <property type="entry name" value="DISEASERSIST"/>
</dbReference>
<dbReference type="InterPro" id="IPR003593">
    <property type="entry name" value="AAA+_ATPase"/>
</dbReference>
<dbReference type="InterPro" id="IPR058192">
    <property type="entry name" value="WHD_ROQ1-like"/>
</dbReference>
<evidence type="ECO:0000256" key="6">
    <source>
        <dbReference type="ARBA" id="ARBA00023027"/>
    </source>
</evidence>
<protein>
    <recommendedName>
        <fullName evidence="1">ADP-ribosyl cyclase/cyclic ADP-ribose hydrolase</fullName>
        <ecNumber evidence="1">3.2.2.6</ecNumber>
    </recommendedName>
</protein>
<dbReference type="OrthoDB" id="2016095at2759"/>
<dbReference type="GeneID" id="108820536"/>
<dbReference type="InterPro" id="IPR035897">
    <property type="entry name" value="Toll_tir_struct_dom_sf"/>
</dbReference>
<dbReference type="PANTHER" id="PTHR11017">
    <property type="entry name" value="LEUCINE-RICH REPEAT-CONTAINING PROTEIN"/>
    <property type="match status" value="1"/>
</dbReference>
<keyword evidence="3" id="KW-0677">Repeat</keyword>
<dbReference type="FunFam" id="3.40.50.300:FF:001002">
    <property type="entry name" value="Disease resistance protein (TIR-NBS-LRR class)"/>
    <property type="match status" value="1"/>
</dbReference>
<reference evidence="10" key="1">
    <citation type="journal article" date="2019" name="Database">
        <title>The radish genome database (RadishGD): an integrated information resource for radish genomics.</title>
        <authorList>
            <person name="Yu H.J."/>
            <person name="Baek S."/>
            <person name="Lee Y.J."/>
            <person name="Cho A."/>
            <person name="Mun J.H."/>
        </authorList>
    </citation>
    <scope>NUCLEOTIDE SEQUENCE [LARGE SCALE GENOMIC DNA]</scope>
    <source>
        <strain evidence="10">cv. WK10039</strain>
    </source>
</reference>
<dbReference type="EC" id="3.2.2.6" evidence="1"/>
<dbReference type="Proteomes" id="UP000504610">
    <property type="component" value="Chromosome 8"/>
</dbReference>
<dbReference type="PROSITE" id="PS50104">
    <property type="entry name" value="TIR"/>
    <property type="match status" value="1"/>
</dbReference>
<dbReference type="InterPro" id="IPR000157">
    <property type="entry name" value="TIR_dom"/>
</dbReference>